<feature type="region of interest" description="Disordered" evidence="1">
    <location>
        <begin position="200"/>
        <end position="243"/>
    </location>
</feature>
<reference evidence="2" key="1">
    <citation type="submission" date="2016-03" db="EMBL/GenBank/DDBJ databases">
        <title>Mechanisms controlling the formation of the plant cell surface in tip-growing cells are functionally conserved among land plants.</title>
        <authorList>
            <person name="Honkanen S."/>
            <person name="Jones V.A."/>
            <person name="Morieri G."/>
            <person name="Champion C."/>
            <person name="Hetherington A.J."/>
            <person name="Kelly S."/>
            <person name="Saint-Marcoux D."/>
            <person name="Proust H."/>
            <person name="Prescott H."/>
            <person name="Dolan L."/>
        </authorList>
    </citation>
    <scope>NUCLEOTIDE SEQUENCE [LARGE SCALE GENOMIC DNA]</scope>
    <source>
        <tissue evidence="2">Whole gametophyte</tissue>
    </source>
</reference>
<dbReference type="GO" id="GO:0009966">
    <property type="term" value="P:regulation of signal transduction"/>
    <property type="evidence" value="ECO:0007669"/>
    <property type="project" value="InterPro"/>
</dbReference>
<feature type="compositionally biased region" description="Low complexity" evidence="1">
    <location>
        <begin position="144"/>
        <end position="153"/>
    </location>
</feature>
<accession>A0A176WMD9</accession>
<dbReference type="GO" id="GO:0004864">
    <property type="term" value="F:protein phosphatase inhibitor activity"/>
    <property type="evidence" value="ECO:0007669"/>
    <property type="project" value="InterPro"/>
</dbReference>
<proteinExistence type="predicted"/>
<dbReference type="InterPro" id="IPR007062">
    <property type="entry name" value="PPI-2"/>
</dbReference>
<dbReference type="AlphaFoldDB" id="A0A176WMD9"/>
<organism evidence="2 3">
    <name type="scientific">Marchantia polymorpha subsp. ruderalis</name>
    <dbReference type="NCBI Taxonomy" id="1480154"/>
    <lineage>
        <taxon>Eukaryota</taxon>
        <taxon>Viridiplantae</taxon>
        <taxon>Streptophyta</taxon>
        <taxon>Embryophyta</taxon>
        <taxon>Marchantiophyta</taxon>
        <taxon>Marchantiopsida</taxon>
        <taxon>Marchantiidae</taxon>
        <taxon>Marchantiales</taxon>
        <taxon>Marchantiaceae</taxon>
        <taxon>Marchantia</taxon>
    </lineage>
</organism>
<sequence>MPHCPKQKHSDSSPRLAAGLSYRRHPSPGMPPKDELGDANERVESSSEHHAGNGRVAERVNEPKVQKRKEGLRGCHGRECERAPVLTRLPGQRVLGLLAESSRERKREHDRCSASGPRNDSRGNRDPTRTRTRTRACASPSPSPRNRSSGTRSIEFDLFPGVLVSDNRRIEWVEPICPNGLSTRNSNDLPTISPCAQLGLWPSRSAFNGDLPSNRETADKPKPEPKPEPEPEPEPGVRVSVNHGKHLGVRVVWDEENLDYLEAHKTPKQKIDEPKTPYHPPGAEDNIVSPTPLENALHADAIRLALSQVASTTDDRYYNDGEGASSSSSSGAGPSTSSPVAQCRFPPYDRETKSIDFDEPPSKPRRHKSFEEKRHMHHLEYRRAKSMLSNQPMIEEDENEYRDQASGSCSSCQDDHDHLRKGIGDIEIRDA</sequence>
<dbReference type="PANTHER" id="PTHR12398:SF20">
    <property type="entry name" value="PROTEIN PHOSPHATASE 1 REGULATORY INHIBITOR SUBUNIT 2"/>
    <property type="match status" value="1"/>
</dbReference>
<keyword evidence="3" id="KW-1185">Reference proteome</keyword>
<feature type="compositionally biased region" description="Basic and acidic residues" evidence="1">
    <location>
        <begin position="413"/>
        <end position="431"/>
    </location>
</feature>
<evidence type="ECO:0000256" key="1">
    <source>
        <dbReference type="SAM" id="MobiDB-lite"/>
    </source>
</evidence>
<feature type="compositionally biased region" description="Basic and acidic residues" evidence="1">
    <location>
        <begin position="369"/>
        <end position="383"/>
    </location>
</feature>
<name>A0A176WMD9_MARPO</name>
<dbReference type="PANTHER" id="PTHR12398">
    <property type="entry name" value="PROTEIN PHOSPHATASE INHIBITOR"/>
    <property type="match status" value="1"/>
</dbReference>
<feature type="compositionally biased region" description="Basic and acidic residues" evidence="1">
    <location>
        <begin position="347"/>
        <end position="362"/>
    </location>
</feature>
<dbReference type="EMBL" id="LVLJ01000498">
    <property type="protein sequence ID" value="OAE33821.1"/>
    <property type="molecule type" value="Genomic_DNA"/>
</dbReference>
<feature type="region of interest" description="Disordered" evidence="1">
    <location>
        <begin position="315"/>
        <end position="431"/>
    </location>
</feature>
<dbReference type="Pfam" id="PF04979">
    <property type="entry name" value="IPP-2"/>
    <property type="match status" value="1"/>
</dbReference>
<feature type="compositionally biased region" description="Basic and acidic residues" evidence="1">
    <location>
        <begin position="216"/>
        <end position="229"/>
    </location>
</feature>
<feature type="compositionally biased region" description="Basic and acidic residues" evidence="1">
    <location>
        <begin position="263"/>
        <end position="276"/>
    </location>
</feature>
<feature type="region of interest" description="Disordered" evidence="1">
    <location>
        <begin position="1"/>
        <end position="158"/>
    </location>
</feature>
<feature type="compositionally biased region" description="Basic and acidic residues" evidence="1">
    <location>
        <begin position="101"/>
        <end position="112"/>
    </location>
</feature>
<feature type="compositionally biased region" description="Low complexity" evidence="1">
    <location>
        <begin position="323"/>
        <end position="339"/>
    </location>
</feature>
<evidence type="ECO:0008006" key="4">
    <source>
        <dbReference type="Google" id="ProtNLM"/>
    </source>
</evidence>
<protein>
    <recommendedName>
        <fullName evidence="4">Protein phosphatase inhibitor 2 (IPP-2)</fullName>
    </recommendedName>
</protein>
<feature type="region of interest" description="Disordered" evidence="1">
    <location>
        <begin position="263"/>
        <end position="292"/>
    </location>
</feature>
<comment type="caution">
    <text evidence="2">The sequence shown here is derived from an EMBL/GenBank/DDBJ whole genome shotgun (WGS) entry which is preliminary data.</text>
</comment>
<evidence type="ECO:0000313" key="3">
    <source>
        <dbReference type="Proteomes" id="UP000077202"/>
    </source>
</evidence>
<feature type="compositionally biased region" description="Basic and acidic residues" evidence="1">
    <location>
        <begin position="32"/>
        <end position="82"/>
    </location>
</feature>
<evidence type="ECO:0000313" key="2">
    <source>
        <dbReference type="EMBL" id="OAE33821.1"/>
    </source>
</evidence>
<feature type="compositionally biased region" description="Basic and acidic residues" evidence="1">
    <location>
        <begin position="119"/>
        <end position="129"/>
    </location>
</feature>
<dbReference type="Proteomes" id="UP000077202">
    <property type="component" value="Unassembled WGS sequence"/>
</dbReference>
<gene>
    <name evidence="2" type="ORF">AXG93_1193s1190</name>
</gene>